<keyword evidence="2" id="KW-1185">Reference proteome</keyword>
<evidence type="ECO:0000313" key="1">
    <source>
        <dbReference type="EMBL" id="MBL6447056.1"/>
    </source>
</evidence>
<comment type="caution">
    <text evidence="1">The sequence shown here is derived from an EMBL/GenBank/DDBJ whole genome shotgun (WGS) entry which is preliminary data.</text>
</comment>
<protein>
    <submittedName>
        <fullName evidence="1">Uncharacterized protein</fullName>
    </submittedName>
</protein>
<dbReference type="RefSeq" id="WP_202856585.1">
    <property type="nucleotide sequence ID" value="NZ_JAEUGD010000042.1"/>
</dbReference>
<sequence length="130" mass="14751">MHLITIKDETIGGDILNEIKIQIDRESIKIKDLIASRVTAEVNAYNDRLPEYYNGLVKPSDSEQTLNGYKMKKRKKVDAEKQVYIALEAFQANGFFILVDDEQCEDLEQEVLVNENTSISFLKLTPLVGG</sequence>
<gene>
    <name evidence="1" type="ORF">JMN32_12105</name>
</gene>
<dbReference type="Proteomes" id="UP000614216">
    <property type="component" value="Unassembled WGS sequence"/>
</dbReference>
<dbReference type="EMBL" id="JAEUGD010000042">
    <property type="protein sequence ID" value="MBL6447056.1"/>
    <property type="molecule type" value="Genomic_DNA"/>
</dbReference>
<accession>A0A937G236</accession>
<dbReference type="AlphaFoldDB" id="A0A937G236"/>
<organism evidence="1 2">
    <name type="scientific">Fulvivirga marina</name>
    <dbReference type="NCBI Taxonomy" id="2494733"/>
    <lineage>
        <taxon>Bacteria</taxon>
        <taxon>Pseudomonadati</taxon>
        <taxon>Bacteroidota</taxon>
        <taxon>Cytophagia</taxon>
        <taxon>Cytophagales</taxon>
        <taxon>Fulvivirgaceae</taxon>
        <taxon>Fulvivirga</taxon>
    </lineage>
</organism>
<evidence type="ECO:0000313" key="2">
    <source>
        <dbReference type="Proteomes" id="UP000614216"/>
    </source>
</evidence>
<name>A0A937G236_9BACT</name>
<proteinExistence type="predicted"/>
<reference evidence="1" key="1">
    <citation type="submission" date="2021-01" db="EMBL/GenBank/DDBJ databases">
        <title>Fulvivirga kasyanovii gen. nov., sp nov., a novel member of the phylum Bacteroidetes isolated from seawater in a mussel farm.</title>
        <authorList>
            <person name="Zhao L.-H."/>
            <person name="Wang Z.-J."/>
        </authorList>
    </citation>
    <scope>NUCLEOTIDE SEQUENCE</scope>
    <source>
        <strain evidence="1">29W222</strain>
    </source>
</reference>